<evidence type="ECO:0000313" key="4">
    <source>
        <dbReference type="Proteomes" id="UP000563094"/>
    </source>
</evidence>
<accession>A0A839GJC9</accession>
<organism evidence="3 4">
    <name type="scientific">Rufibacter quisquiliarum</name>
    <dbReference type="NCBI Taxonomy" id="1549639"/>
    <lineage>
        <taxon>Bacteria</taxon>
        <taxon>Pseudomonadati</taxon>
        <taxon>Bacteroidota</taxon>
        <taxon>Cytophagia</taxon>
        <taxon>Cytophagales</taxon>
        <taxon>Hymenobacteraceae</taxon>
        <taxon>Rufibacter</taxon>
    </lineage>
</organism>
<dbReference type="InterPro" id="IPR014729">
    <property type="entry name" value="Rossmann-like_a/b/a_fold"/>
</dbReference>
<dbReference type="PANTHER" id="PTHR46268">
    <property type="entry name" value="STRESS RESPONSE PROTEIN NHAX"/>
    <property type="match status" value="1"/>
</dbReference>
<evidence type="ECO:0000256" key="1">
    <source>
        <dbReference type="ARBA" id="ARBA00008791"/>
    </source>
</evidence>
<dbReference type="Gene3D" id="3.40.50.620">
    <property type="entry name" value="HUPs"/>
    <property type="match status" value="2"/>
</dbReference>
<comment type="similarity">
    <text evidence="1">Belongs to the universal stress protein A family.</text>
</comment>
<dbReference type="CDD" id="cd00293">
    <property type="entry name" value="USP-like"/>
    <property type="match status" value="2"/>
</dbReference>
<dbReference type="PANTHER" id="PTHR46268:SF6">
    <property type="entry name" value="UNIVERSAL STRESS PROTEIN UP12"/>
    <property type="match status" value="1"/>
</dbReference>
<feature type="domain" description="UspA" evidence="2">
    <location>
        <begin position="156"/>
        <end position="279"/>
    </location>
</feature>
<feature type="domain" description="UspA" evidence="2">
    <location>
        <begin position="2"/>
        <end position="147"/>
    </location>
</feature>
<keyword evidence="4" id="KW-1185">Reference proteome</keyword>
<reference evidence="3 4" key="1">
    <citation type="submission" date="2020-08" db="EMBL/GenBank/DDBJ databases">
        <title>Genomic Encyclopedia of Type Strains, Phase IV (KMG-IV): sequencing the most valuable type-strain genomes for metagenomic binning, comparative biology and taxonomic classification.</title>
        <authorList>
            <person name="Goeker M."/>
        </authorList>
    </citation>
    <scope>NUCLEOTIDE SEQUENCE [LARGE SCALE GENOMIC DNA]</scope>
    <source>
        <strain evidence="3 4">DSM 29854</strain>
    </source>
</reference>
<dbReference type="Pfam" id="PF00582">
    <property type="entry name" value="Usp"/>
    <property type="match status" value="2"/>
</dbReference>
<dbReference type="RefSeq" id="WP_066837384.1">
    <property type="nucleotide sequence ID" value="NZ_JACJIQ010000001.1"/>
</dbReference>
<dbReference type="EMBL" id="JACJIQ010000001">
    <property type="protein sequence ID" value="MBA9075705.1"/>
    <property type="molecule type" value="Genomic_DNA"/>
</dbReference>
<evidence type="ECO:0000313" key="3">
    <source>
        <dbReference type="EMBL" id="MBA9075705.1"/>
    </source>
</evidence>
<evidence type="ECO:0000259" key="2">
    <source>
        <dbReference type="Pfam" id="PF00582"/>
    </source>
</evidence>
<dbReference type="AlphaFoldDB" id="A0A839GJC9"/>
<dbReference type="SUPFAM" id="SSF52402">
    <property type="entry name" value="Adenine nucleotide alpha hydrolases-like"/>
    <property type="match status" value="2"/>
</dbReference>
<dbReference type="Proteomes" id="UP000563094">
    <property type="component" value="Unassembled WGS sequence"/>
</dbReference>
<comment type="caution">
    <text evidence="3">The sequence shown here is derived from an EMBL/GenBank/DDBJ whole genome shotgun (WGS) entry which is preliminary data.</text>
</comment>
<sequence length="282" mass="31740">METILCPVDFSDAGVNAVRYANELAQRMKAQIVLYYNLYEPSVLETTLDAGASSVPLRDEQVERSVQGKLESLKKVFEDEEQGEAVPFQIKLSHGVTREAIPETARQLWADLIVMGHEEAEGLEEIVQHSLAAHVIKEAACPVLIIPVKAAFQPVRKIVFATDLTGEPFGDVSFVSRIAGLFGAEIMFLHILTKDSPEKREQAQSALEAIRERLAYHNASLHVVEEAQVEEGISRFCRDHHANMLVLGFHPRSFWQHLLPGNYTQEMACHTYLPMLLVHFRR</sequence>
<name>A0A839GJC9_9BACT</name>
<proteinExistence type="inferred from homology"/>
<dbReference type="PRINTS" id="PR01438">
    <property type="entry name" value="UNVRSLSTRESS"/>
</dbReference>
<dbReference type="InterPro" id="IPR006015">
    <property type="entry name" value="Universal_stress_UspA"/>
</dbReference>
<protein>
    <submittedName>
        <fullName evidence="3">Nucleotide-binding universal stress UspA family protein</fullName>
    </submittedName>
</protein>
<gene>
    <name evidence="3" type="ORF">FHS90_000402</name>
</gene>
<dbReference type="InterPro" id="IPR006016">
    <property type="entry name" value="UspA"/>
</dbReference>